<dbReference type="GO" id="GO:0020037">
    <property type="term" value="F:heme binding"/>
    <property type="evidence" value="ECO:0007669"/>
    <property type="project" value="InterPro"/>
</dbReference>
<dbReference type="PRINTS" id="PR00463">
    <property type="entry name" value="EP450I"/>
</dbReference>
<keyword evidence="12" id="KW-1185">Reference proteome</keyword>
<keyword evidence="4 8" id="KW-0479">Metal-binding</keyword>
<evidence type="ECO:0000256" key="1">
    <source>
        <dbReference type="ARBA" id="ARBA00001971"/>
    </source>
</evidence>
<dbReference type="GeneID" id="27358002"/>
<dbReference type="GO" id="GO:0005506">
    <property type="term" value="F:iron ion binding"/>
    <property type="evidence" value="ECO:0007669"/>
    <property type="project" value="InterPro"/>
</dbReference>
<organism evidence="11 12">
    <name type="scientific">Exophiala oligosperma</name>
    <dbReference type="NCBI Taxonomy" id="215243"/>
    <lineage>
        <taxon>Eukaryota</taxon>
        <taxon>Fungi</taxon>
        <taxon>Dikarya</taxon>
        <taxon>Ascomycota</taxon>
        <taxon>Pezizomycotina</taxon>
        <taxon>Eurotiomycetes</taxon>
        <taxon>Chaetothyriomycetidae</taxon>
        <taxon>Chaetothyriales</taxon>
        <taxon>Herpotrichiellaceae</taxon>
        <taxon>Exophiala</taxon>
    </lineage>
</organism>
<evidence type="ECO:0000256" key="2">
    <source>
        <dbReference type="ARBA" id="ARBA00010617"/>
    </source>
</evidence>
<gene>
    <name evidence="11" type="ORF">PV06_05928</name>
</gene>
<keyword evidence="10" id="KW-1133">Transmembrane helix</keyword>
<evidence type="ECO:0000256" key="8">
    <source>
        <dbReference type="PIRSR" id="PIRSR602401-1"/>
    </source>
</evidence>
<dbReference type="InterPro" id="IPR050121">
    <property type="entry name" value="Cytochrome_P450_monoxygenase"/>
</dbReference>
<keyword evidence="6 8" id="KW-0408">Iron</keyword>
<dbReference type="SUPFAM" id="SSF48264">
    <property type="entry name" value="Cytochrome P450"/>
    <property type="match status" value="1"/>
</dbReference>
<dbReference type="STRING" id="215243.A0A0D2E3K0"/>
<dbReference type="VEuPathDB" id="FungiDB:PV06_05928"/>
<keyword evidence="3 8" id="KW-0349">Heme</keyword>
<dbReference type="Proteomes" id="UP000053342">
    <property type="component" value="Unassembled WGS sequence"/>
</dbReference>
<dbReference type="InterPro" id="IPR036396">
    <property type="entry name" value="Cyt_P450_sf"/>
</dbReference>
<dbReference type="Pfam" id="PF00067">
    <property type="entry name" value="p450"/>
    <property type="match status" value="1"/>
</dbReference>
<evidence type="ECO:0008006" key="13">
    <source>
        <dbReference type="Google" id="ProtNLM"/>
    </source>
</evidence>
<evidence type="ECO:0000256" key="9">
    <source>
        <dbReference type="RuleBase" id="RU000461"/>
    </source>
</evidence>
<dbReference type="InterPro" id="IPR001128">
    <property type="entry name" value="Cyt_P450"/>
</dbReference>
<keyword evidence="5 9" id="KW-0560">Oxidoreductase</keyword>
<dbReference type="PRINTS" id="PR00385">
    <property type="entry name" value="P450"/>
</dbReference>
<dbReference type="PANTHER" id="PTHR24305:SF157">
    <property type="entry name" value="N-ACETYLTRYPTOPHAN 6-HYDROXYLASE IVOC-RELATED"/>
    <property type="match status" value="1"/>
</dbReference>
<feature type="binding site" description="axial binding residue" evidence="8">
    <location>
        <position position="470"/>
    </location>
    <ligand>
        <name>heme</name>
        <dbReference type="ChEBI" id="CHEBI:30413"/>
    </ligand>
    <ligandPart>
        <name>Fe</name>
        <dbReference type="ChEBI" id="CHEBI:18248"/>
    </ligandPart>
</feature>
<proteinExistence type="inferred from homology"/>
<dbReference type="PROSITE" id="PS00086">
    <property type="entry name" value="CYTOCHROME_P450"/>
    <property type="match status" value="1"/>
</dbReference>
<dbReference type="PANTHER" id="PTHR24305">
    <property type="entry name" value="CYTOCHROME P450"/>
    <property type="match status" value="1"/>
</dbReference>
<dbReference type="AlphaFoldDB" id="A0A0D2E3K0"/>
<evidence type="ECO:0000313" key="12">
    <source>
        <dbReference type="Proteomes" id="UP000053342"/>
    </source>
</evidence>
<dbReference type="InterPro" id="IPR017972">
    <property type="entry name" value="Cyt_P450_CS"/>
</dbReference>
<evidence type="ECO:0000313" key="11">
    <source>
        <dbReference type="EMBL" id="KIW42369.1"/>
    </source>
</evidence>
<dbReference type="Gene3D" id="1.10.630.10">
    <property type="entry name" value="Cytochrome P450"/>
    <property type="match status" value="1"/>
</dbReference>
<evidence type="ECO:0000256" key="4">
    <source>
        <dbReference type="ARBA" id="ARBA00022723"/>
    </source>
</evidence>
<evidence type="ECO:0000256" key="10">
    <source>
        <dbReference type="SAM" id="Phobius"/>
    </source>
</evidence>
<dbReference type="OrthoDB" id="4113639at2759"/>
<comment type="cofactor">
    <cofactor evidence="1 8">
        <name>heme</name>
        <dbReference type="ChEBI" id="CHEBI:30413"/>
    </cofactor>
</comment>
<evidence type="ECO:0000256" key="5">
    <source>
        <dbReference type="ARBA" id="ARBA00023002"/>
    </source>
</evidence>
<name>A0A0D2E3K0_9EURO</name>
<accession>A0A0D2E3K0</accession>
<evidence type="ECO:0000256" key="6">
    <source>
        <dbReference type="ARBA" id="ARBA00023004"/>
    </source>
</evidence>
<evidence type="ECO:0000256" key="7">
    <source>
        <dbReference type="ARBA" id="ARBA00023033"/>
    </source>
</evidence>
<dbReference type="RefSeq" id="XP_016262585.1">
    <property type="nucleotide sequence ID" value="XM_016406981.1"/>
</dbReference>
<sequence length="526" mass="59056">MAPPPSLSSSSSSSSSFSGTILFLLLISVSTIVLRAIYRLTFHPLARFPGPKLAAVTNLYAVSYDLSSEDCLVKHLKHLHDRYGAFALLFRPIVRVRPNELHVFDWDAYRTVFKPNSDFHRPREFYNAPQCEGSFLNVSDGRVAKPHRDLFVQAFSRRAIKRLEPLINKKLDRFLERLDEFATRGTAVDLDVAFACFTGDVTMDYCYQMNLGLLDAPLLRPSMMVYLDEFAPIVPFFWYFPGVGNLLNKLVFGDVLPTQKVKAWFPAAAAMKDMMRRCEELVTSLAQAPSGSKEVTSSMFADALDPKGGRYVVSRKELAADAVLMFLAGTDTTAHALTFGFWEMIKRPGILERLRQELGEAKLQLGGSEAVTTLADLESLPYLRAVVKESLRVSMGTSARLPRLVPPQGAVLCGEVIAPGTRVSFSHYVYNNDPAIFHDPYTFKPERWLGDDVNELESHMISFSRGSRNCIGQNLALAELHQAIAHLVERFDFVNSGTTDHDMDWQDKFTPRCMGRLKVKLKVVDH</sequence>
<dbReference type="GO" id="GO:0004497">
    <property type="term" value="F:monooxygenase activity"/>
    <property type="evidence" value="ECO:0007669"/>
    <property type="project" value="UniProtKB-KW"/>
</dbReference>
<reference evidence="11 12" key="1">
    <citation type="submission" date="2015-01" db="EMBL/GenBank/DDBJ databases">
        <title>The Genome Sequence of Exophiala oligosperma CBS72588.</title>
        <authorList>
            <consortium name="The Broad Institute Genomics Platform"/>
            <person name="Cuomo C."/>
            <person name="de Hoog S."/>
            <person name="Gorbushina A."/>
            <person name="Stielow B."/>
            <person name="Teixiera M."/>
            <person name="Abouelleil A."/>
            <person name="Chapman S.B."/>
            <person name="Priest M."/>
            <person name="Young S.K."/>
            <person name="Wortman J."/>
            <person name="Nusbaum C."/>
            <person name="Birren B."/>
        </authorList>
    </citation>
    <scope>NUCLEOTIDE SEQUENCE [LARGE SCALE GENOMIC DNA]</scope>
    <source>
        <strain evidence="11 12">CBS 72588</strain>
    </source>
</reference>
<comment type="similarity">
    <text evidence="2 9">Belongs to the cytochrome P450 family.</text>
</comment>
<dbReference type="HOGENOM" id="CLU_001570_14_4_1"/>
<keyword evidence="10" id="KW-0472">Membrane</keyword>
<keyword evidence="7 9" id="KW-0503">Monooxygenase</keyword>
<evidence type="ECO:0000256" key="3">
    <source>
        <dbReference type="ARBA" id="ARBA00022617"/>
    </source>
</evidence>
<feature type="transmembrane region" description="Helical" evidence="10">
    <location>
        <begin position="20"/>
        <end position="38"/>
    </location>
</feature>
<dbReference type="EMBL" id="KN847336">
    <property type="protein sequence ID" value="KIW42369.1"/>
    <property type="molecule type" value="Genomic_DNA"/>
</dbReference>
<dbReference type="CDD" id="cd11062">
    <property type="entry name" value="CYP58-like"/>
    <property type="match status" value="1"/>
</dbReference>
<keyword evidence="10" id="KW-0812">Transmembrane</keyword>
<protein>
    <recommendedName>
        <fullName evidence="13">Cytochrome P450</fullName>
    </recommendedName>
</protein>
<dbReference type="GO" id="GO:0016705">
    <property type="term" value="F:oxidoreductase activity, acting on paired donors, with incorporation or reduction of molecular oxygen"/>
    <property type="evidence" value="ECO:0007669"/>
    <property type="project" value="InterPro"/>
</dbReference>
<dbReference type="InterPro" id="IPR002401">
    <property type="entry name" value="Cyt_P450_E_grp-I"/>
</dbReference>